<dbReference type="SMART" id="SM00363">
    <property type="entry name" value="S4"/>
    <property type="match status" value="1"/>
</dbReference>
<evidence type="ECO:0000259" key="8">
    <source>
        <dbReference type="SMART" id="SM00363"/>
    </source>
</evidence>
<dbReference type="CDD" id="cd00165">
    <property type="entry name" value="S4"/>
    <property type="match status" value="1"/>
</dbReference>
<evidence type="ECO:0000313" key="9">
    <source>
        <dbReference type="EMBL" id="KAF2614536.1"/>
    </source>
</evidence>
<dbReference type="SUPFAM" id="SSF53335">
    <property type="entry name" value="S-adenosyl-L-methionine-dependent methyltransferases"/>
    <property type="match status" value="1"/>
</dbReference>
<keyword evidence="4 7" id="KW-0472">Membrane</keyword>
<dbReference type="Gene3D" id="1.20.1250.20">
    <property type="entry name" value="MFS general substrate transporter like domains"/>
    <property type="match status" value="1"/>
</dbReference>
<dbReference type="GO" id="GO:0032259">
    <property type="term" value="P:methylation"/>
    <property type="evidence" value="ECO:0007669"/>
    <property type="project" value="InterPro"/>
</dbReference>
<dbReference type="InterPro" id="IPR000109">
    <property type="entry name" value="POT_fam"/>
</dbReference>
<feature type="transmembrane region" description="Helical" evidence="7">
    <location>
        <begin position="67"/>
        <end position="86"/>
    </location>
</feature>
<feature type="transmembrane region" description="Helical" evidence="7">
    <location>
        <begin position="92"/>
        <end position="112"/>
    </location>
</feature>
<dbReference type="CDD" id="cd02440">
    <property type="entry name" value="AdoMet_MTases"/>
    <property type="match status" value="1"/>
</dbReference>
<dbReference type="GO" id="GO:0016020">
    <property type="term" value="C:membrane"/>
    <property type="evidence" value="ECO:0007669"/>
    <property type="project" value="UniProtKB-SubCell"/>
</dbReference>
<sequence length="522" mass="57899">MQNEMEENFEDWRGKEATPGKHGGIKAASIACVVEMMENMVFLACSTNFITYFTKSWHYSSAKASNMVTNFTGTSFLLTIFGGFIADSFLTRFTAFVIFCSIELLGLILLTIQAHIPKLQPQGDSTPSTLQSVVLFTGLYAVATGVGGVKASLPAHGGDQLDSRNQKLISGFFSWYFFSLCFGGFLAVTIMVWIEENKGWSSSFDICTVILASALFIFTVGFPMYRFKRPTGSPLTRIVNVFVSAARNRNRFVADAEMTQNTDKSIHHNKFNKKQRLDEACLERYQEYSRTLIQSWILQGKVLVDGKRASKAGMPVGNDVSIKITAEVPKYVCRGGLKLEAAIEKLDVDVSEKVVLDSGLSTGGFTDCLLRYGAAHVYGVDVGYGQVADKIRNDKRVTVMERTNVRYLPGLPQKVDVVTLDLSFISILKVMPAVMNVMNEDAILVTLVKPQFEARRSQVGKGGIVRDPEVHQEVLERIINGVENFGFTNKGFIESPIKGADGNIEFLVRFDRGTVKKNEEEE</sequence>
<dbReference type="InterPro" id="IPR004538">
    <property type="entry name" value="Hemolysin_A/TlyA"/>
</dbReference>
<dbReference type="PANTHER" id="PTHR32319:SF5">
    <property type="entry name" value="GENOME ASSEMBLY, CHROMOSOME: A03"/>
    <property type="match status" value="1"/>
</dbReference>
<dbReference type="EMBL" id="QGKY02000089">
    <property type="protein sequence ID" value="KAF2614536.1"/>
    <property type="molecule type" value="Genomic_DNA"/>
</dbReference>
<dbReference type="InterPro" id="IPR029063">
    <property type="entry name" value="SAM-dependent_MTases_sf"/>
</dbReference>
<feature type="transmembrane region" description="Helical" evidence="7">
    <location>
        <begin position="173"/>
        <end position="194"/>
    </location>
</feature>
<accession>A0A8S9MBH0</accession>
<dbReference type="PROSITE" id="PS50889">
    <property type="entry name" value="S4"/>
    <property type="match status" value="1"/>
</dbReference>
<name>A0A8S9MBH0_BRACR</name>
<dbReference type="AlphaFoldDB" id="A0A8S9MBH0"/>
<feature type="region of interest" description="Disordered" evidence="6">
    <location>
        <begin position="1"/>
        <end position="23"/>
    </location>
</feature>
<keyword evidence="2 7" id="KW-0812">Transmembrane</keyword>
<evidence type="ECO:0000256" key="4">
    <source>
        <dbReference type="ARBA" id="ARBA00023136"/>
    </source>
</evidence>
<dbReference type="Gene3D" id="3.40.50.150">
    <property type="entry name" value="Vaccinia Virus protein VP39"/>
    <property type="match status" value="1"/>
</dbReference>
<evidence type="ECO:0000256" key="3">
    <source>
        <dbReference type="ARBA" id="ARBA00022989"/>
    </source>
</evidence>
<reference evidence="9" key="1">
    <citation type="submission" date="2019-12" db="EMBL/GenBank/DDBJ databases">
        <title>Genome sequencing and annotation of Brassica cretica.</title>
        <authorList>
            <person name="Studholme D.J."/>
            <person name="Sarris P.F."/>
        </authorList>
    </citation>
    <scope>NUCLEOTIDE SEQUENCE</scope>
    <source>
        <strain evidence="9">PFS-102/07</strain>
        <tissue evidence="9">Leaf</tissue>
    </source>
</reference>
<keyword evidence="5" id="KW-0694">RNA-binding</keyword>
<comment type="caution">
    <text evidence="9">The sequence shown here is derived from an EMBL/GenBank/DDBJ whole genome shotgun (WGS) entry which is preliminary data.</text>
</comment>
<feature type="compositionally biased region" description="Basic and acidic residues" evidence="6">
    <location>
        <begin position="10"/>
        <end position="19"/>
    </location>
</feature>
<organism evidence="9">
    <name type="scientific">Brassica cretica</name>
    <name type="common">Mustard</name>
    <dbReference type="NCBI Taxonomy" id="69181"/>
    <lineage>
        <taxon>Eukaryota</taxon>
        <taxon>Viridiplantae</taxon>
        <taxon>Streptophyta</taxon>
        <taxon>Embryophyta</taxon>
        <taxon>Tracheophyta</taxon>
        <taxon>Spermatophyta</taxon>
        <taxon>Magnoliopsida</taxon>
        <taxon>eudicotyledons</taxon>
        <taxon>Gunneridae</taxon>
        <taxon>Pentapetalae</taxon>
        <taxon>rosids</taxon>
        <taxon>malvids</taxon>
        <taxon>Brassicales</taxon>
        <taxon>Brassicaceae</taxon>
        <taxon>Brassiceae</taxon>
        <taxon>Brassica</taxon>
    </lineage>
</organism>
<dbReference type="NCBIfam" id="TIGR00478">
    <property type="entry name" value="tly"/>
    <property type="match status" value="1"/>
</dbReference>
<feature type="transmembrane region" description="Helical" evidence="7">
    <location>
        <begin position="133"/>
        <end position="153"/>
    </location>
</feature>
<proteinExistence type="predicted"/>
<feature type="domain" description="RNA-binding S4" evidence="8">
    <location>
        <begin position="275"/>
        <end position="340"/>
    </location>
</feature>
<dbReference type="Pfam" id="PF00854">
    <property type="entry name" value="PTR2"/>
    <property type="match status" value="1"/>
</dbReference>
<evidence type="ECO:0000256" key="2">
    <source>
        <dbReference type="ARBA" id="ARBA00022692"/>
    </source>
</evidence>
<dbReference type="GO" id="GO:0022857">
    <property type="term" value="F:transmembrane transporter activity"/>
    <property type="evidence" value="ECO:0007669"/>
    <property type="project" value="InterPro"/>
</dbReference>
<dbReference type="InterPro" id="IPR036259">
    <property type="entry name" value="MFS_trans_sf"/>
</dbReference>
<dbReference type="Pfam" id="PF01728">
    <property type="entry name" value="FtsJ"/>
    <property type="match status" value="1"/>
</dbReference>
<evidence type="ECO:0000256" key="1">
    <source>
        <dbReference type="ARBA" id="ARBA00004141"/>
    </source>
</evidence>
<evidence type="ECO:0000256" key="7">
    <source>
        <dbReference type="SAM" id="Phobius"/>
    </source>
</evidence>
<feature type="transmembrane region" description="Helical" evidence="7">
    <location>
        <begin position="206"/>
        <end position="225"/>
    </location>
</feature>
<keyword evidence="3 7" id="KW-1133">Transmembrane helix</keyword>
<dbReference type="SUPFAM" id="SSF103473">
    <property type="entry name" value="MFS general substrate transporter"/>
    <property type="match status" value="1"/>
</dbReference>
<evidence type="ECO:0000256" key="6">
    <source>
        <dbReference type="SAM" id="MobiDB-lite"/>
    </source>
</evidence>
<dbReference type="InterPro" id="IPR002942">
    <property type="entry name" value="S4_RNA-bd"/>
</dbReference>
<evidence type="ECO:0000256" key="5">
    <source>
        <dbReference type="PROSITE-ProRule" id="PRU00182"/>
    </source>
</evidence>
<dbReference type="InterPro" id="IPR002877">
    <property type="entry name" value="RNA_MeTrfase_FtsJ_dom"/>
</dbReference>
<gene>
    <name evidence="9" type="ORF">F2Q70_00010394</name>
</gene>
<protein>
    <recommendedName>
        <fullName evidence="8">RNA-binding S4 domain-containing protein</fullName>
    </recommendedName>
</protein>
<dbReference type="InterPro" id="IPR047048">
    <property type="entry name" value="TlyA"/>
</dbReference>
<dbReference type="SUPFAM" id="SSF55174">
    <property type="entry name" value="Alpha-L RNA-binding motif"/>
    <property type="match status" value="1"/>
</dbReference>
<dbReference type="GO" id="GO:0008168">
    <property type="term" value="F:methyltransferase activity"/>
    <property type="evidence" value="ECO:0007669"/>
    <property type="project" value="InterPro"/>
</dbReference>
<dbReference type="PANTHER" id="PTHR32319">
    <property type="entry name" value="BACTERIAL HEMOLYSIN-LIKE PROTEIN"/>
    <property type="match status" value="1"/>
</dbReference>
<comment type="subcellular location">
    <subcellularLocation>
        <location evidence="1">Membrane</location>
        <topology evidence="1">Multi-pass membrane protein</topology>
    </subcellularLocation>
</comment>
<dbReference type="GO" id="GO:0003723">
    <property type="term" value="F:RNA binding"/>
    <property type="evidence" value="ECO:0007669"/>
    <property type="project" value="UniProtKB-KW"/>
</dbReference>